<protein>
    <submittedName>
        <fullName evidence="10">Multidrug resistance protein</fullName>
    </submittedName>
</protein>
<dbReference type="PROSITE" id="PS50850">
    <property type="entry name" value="MFS"/>
    <property type="match status" value="1"/>
</dbReference>
<evidence type="ECO:0000313" key="11">
    <source>
        <dbReference type="Proteomes" id="UP000002068"/>
    </source>
</evidence>
<evidence type="ECO:0000256" key="7">
    <source>
        <dbReference type="SAM" id="MobiDB-lite"/>
    </source>
</evidence>
<feature type="transmembrane region" description="Helical" evidence="8">
    <location>
        <begin position="336"/>
        <end position="358"/>
    </location>
</feature>
<feature type="transmembrane region" description="Helical" evidence="8">
    <location>
        <begin position="313"/>
        <end position="330"/>
    </location>
</feature>
<keyword evidence="5 8" id="KW-1133">Transmembrane helix</keyword>
<dbReference type="PANTHER" id="PTHR23513">
    <property type="entry name" value="INTEGRAL MEMBRANE EFFLUX PROTEIN-RELATED"/>
    <property type="match status" value="1"/>
</dbReference>
<evidence type="ECO:0000256" key="6">
    <source>
        <dbReference type="ARBA" id="ARBA00023136"/>
    </source>
</evidence>
<evidence type="ECO:0000256" key="2">
    <source>
        <dbReference type="ARBA" id="ARBA00022448"/>
    </source>
</evidence>
<dbReference type="AlphaFoldDB" id="A0A0H3N678"/>
<dbReference type="GO" id="GO:0022857">
    <property type="term" value="F:transmembrane transporter activity"/>
    <property type="evidence" value="ECO:0007669"/>
    <property type="project" value="InterPro"/>
</dbReference>
<evidence type="ECO:0000256" key="4">
    <source>
        <dbReference type="ARBA" id="ARBA00022692"/>
    </source>
</evidence>
<feature type="transmembrane region" description="Helical" evidence="8">
    <location>
        <begin position="172"/>
        <end position="189"/>
    </location>
</feature>
<organism evidence="10 11">
    <name type="scientific">Clostridioides difficile (strain CD196)</name>
    <name type="common">Peptoclostridium difficile</name>
    <dbReference type="NCBI Taxonomy" id="645462"/>
    <lineage>
        <taxon>Bacteria</taxon>
        <taxon>Bacillati</taxon>
        <taxon>Bacillota</taxon>
        <taxon>Clostridia</taxon>
        <taxon>Peptostreptococcales</taxon>
        <taxon>Peptostreptococcaceae</taxon>
        <taxon>Clostridioides</taxon>
    </lineage>
</organism>
<accession>A0A0H3N678</accession>
<dbReference type="Proteomes" id="UP000002068">
    <property type="component" value="Chromosome"/>
</dbReference>
<reference evidence="10 11" key="1">
    <citation type="journal article" date="2009" name="Genome Biol.">
        <title>Comparative genome and phenotypic analysis of Clostridium difficile 027 strains provides insight into the evolution of a hypervirulent bacterium.</title>
        <authorList>
            <person name="Stabler R.A."/>
            <person name="He M."/>
            <person name="Dawson L."/>
            <person name="Martin M."/>
            <person name="Valiente E."/>
            <person name="Corton C."/>
            <person name="Lawley T.D."/>
            <person name="Sebaihia M."/>
            <person name="Quail M.A."/>
            <person name="Rose G."/>
            <person name="Gerding D.N."/>
            <person name="Gibert M."/>
            <person name="Popoff M.R."/>
            <person name="Parkhill J."/>
            <person name="Dougan G."/>
            <person name="Wren B.W."/>
        </authorList>
    </citation>
    <scope>NUCLEOTIDE SEQUENCE [LARGE SCALE GENOMIC DNA]</scope>
    <source>
        <strain evidence="10 11">CD196</strain>
    </source>
</reference>
<feature type="domain" description="Major facilitator superfamily (MFS) profile" evidence="9">
    <location>
        <begin position="1"/>
        <end position="218"/>
    </location>
</feature>
<dbReference type="PANTHER" id="PTHR23513:SF6">
    <property type="entry name" value="MAJOR FACILITATOR SUPERFAMILY ASSOCIATED DOMAIN-CONTAINING PROTEIN"/>
    <property type="match status" value="1"/>
</dbReference>
<dbReference type="HOGENOM" id="CLU_034180_16_0_9"/>
<feature type="compositionally biased region" description="Basic residues" evidence="7">
    <location>
        <begin position="1"/>
        <end position="16"/>
    </location>
</feature>
<dbReference type="CDD" id="cd06173">
    <property type="entry name" value="MFS_MefA_like"/>
    <property type="match status" value="1"/>
</dbReference>
<evidence type="ECO:0000256" key="5">
    <source>
        <dbReference type="ARBA" id="ARBA00022989"/>
    </source>
</evidence>
<evidence type="ECO:0000313" key="10">
    <source>
        <dbReference type="EMBL" id="CBA66109.1"/>
    </source>
</evidence>
<feature type="transmembrane region" description="Helical" evidence="8">
    <location>
        <begin position="250"/>
        <end position="271"/>
    </location>
</feature>
<proteinExistence type="predicted"/>
<dbReference type="InterPro" id="IPR036259">
    <property type="entry name" value="MFS_trans_sf"/>
</dbReference>
<gene>
    <name evidence="10" type="primary">cme</name>
    <name evidence="10" type="ordered locus">CD196_3012</name>
</gene>
<keyword evidence="2" id="KW-0813">Transport</keyword>
<comment type="subcellular location">
    <subcellularLocation>
        <location evidence="1">Cell membrane</location>
        <topology evidence="1">Multi-pass membrane protein</topology>
    </subcellularLocation>
</comment>
<sequence length="434" mass="48425">MLSLRARKIQHTNQRRNRMENKNTNSTWKKKVILFLASQYISLFGSSLVQMAMIWYVTLQTSSGVWVTVLTVCSFIPQMIISFFAGVWADYYNRKVLIIVSDSTIAISTLVLILFMMSSNGTTSELIAISVISVIRSLGSGVQTPAVNAMIPQLVPEEHLMRFNGINSSLQSIVQFIVPIVAAAILGFGNKINQVLLIDVFTAIIAIVLLIFIKIPKHNIPKQTEKVSFFADMVSGIKYCFSDKFIRKVLFTYGAFMLLCVPSGFLIGLLIERTFGKGYIYLSIIEMIGFLVMVLGGLIIGVFGGFKNRNKTFFLAILSYAIFSIILGLVTQAWQFFIFMFFTNFSIPIIQASAMTMLQEHVAPQMLGRVLSLPIIIYTGFIPLGMMIFGPMADVISINNLIIVAGIILLFFALAIPYSKQFYKQGISKSNESE</sequence>
<keyword evidence="6 8" id="KW-0472">Membrane</keyword>
<feature type="transmembrane region" description="Helical" evidence="8">
    <location>
        <begin position="195"/>
        <end position="213"/>
    </location>
</feature>
<feature type="transmembrane region" description="Helical" evidence="8">
    <location>
        <begin position="395"/>
        <end position="416"/>
    </location>
</feature>
<feature type="transmembrane region" description="Helical" evidence="8">
    <location>
        <begin position="283"/>
        <end position="306"/>
    </location>
</feature>
<feature type="transmembrane region" description="Helical" evidence="8">
    <location>
        <begin position="32"/>
        <end position="57"/>
    </location>
</feature>
<dbReference type="Gene3D" id="1.20.1250.20">
    <property type="entry name" value="MFS general substrate transporter like domains"/>
    <property type="match status" value="1"/>
</dbReference>
<feature type="transmembrane region" description="Helical" evidence="8">
    <location>
        <begin position="63"/>
        <end position="89"/>
    </location>
</feature>
<dbReference type="Pfam" id="PF07690">
    <property type="entry name" value="MFS_1"/>
    <property type="match status" value="1"/>
</dbReference>
<name>A0A0H3N678_CLODC</name>
<dbReference type="EMBL" id="FN538970">
    <property type="protein sequence ID" value="CBA66109.1"/>
    <property type="molecule type" value="Genomic_DNA"/>
</dbReference>
<evidence type="ECO:0000256" key="3">
    <source>
        <dbReference type="ARBA" id="ARBA00022475"/>
    </source>
</evidence>
<feature type="transmembrane region" description="Helical" evidence="8">
    <location>
        <begin position="127"/>
        <end position="151"/>
    </location>
</feature>
<dbReference type="GO" id="GO:0005886">
    <property type="term" value="C:plasma membrane"/>
    <property type="evidence" value="ECO:0007669"/>
    <property type="project" value="UniProtKB-SubCell"/>
</dbReference>
<evidence type="ECO:0000259" key="9">
    <source>
        <dbReference type="PROSITE" id="PS50850"/>
    </source>
</evidence>
<feature type="region of interest" description="Disordered" evidence="7">
    <location>
        <begin position="1"/>
        <end position="21"/>
    </location>
</feature>
<evidence type="ECO:0000256" key="8">
    <source>
        <dbReference type="SAM" id="Phobius"/>
    </source>
</evidence>
<keyword evidence="4 8" id="KW-0812">Transmembrane</keyword>
<dbReference type="SUPFAM" id="SSF103473">
    <property type="entry name" value="MFS general substrate transporter"/>
    <property type="match status" value="1"/>
</dbReference>
<dbReference type="KEGG" id="cdc:CD196_3012"/>
<dbReference type="InterPro" id="IPR011701">
    <property type="entry name" value="MFS"/>
</dbReference>
<feature type="transmembrane region" description="Helical" evidence="8">
    <location>
        <begin position="96"/>
        <end position="115"/>
    </location>
</feature>
<feature type="transmembrane region" description="Helical" evidence="8">
    <location>
        <begin position="370"/>
        <end position="389"/>
    </location>
</feature>
<evidence type="ECO:0000256" key="1">
    <source>
        <dbReference type="ARBA" id="ARBA00004651"/>
    </source>
</evidence>
<dbReference type="InterPro" id="IPR020846">
    <property type="entry name" value="MFS_dom"/>
</dbReference>
<keyword evidence="3" id="KW-1003">Cell membrane</keyword>